<proteinExistence type="predicted"/>
<accession>A0AAD2D9E7</accession>
<reference evidence="1" key="1">
    <citation type="submission" date="2023-07" db="EMBL/GenBank/DDBJ databases">
        <authorList>
            <consortium name="AG Swart"/>
            <person name="Singh M."/>
            <person name="Singh A."/>
            <person name="Seah K."/>
            <person name="Emmerich C."/>
        </authorList>
    </citation>
    <scope>NUCLEOTIDE SEQUENCE</scope>
    <source>
        <strain evidence="1">DP1</strain>
    </source>
</reference>
<comment type="caution">
    <text evidence="1">The sequence shown here is derived from an EMBL/GenBank/DDBJ whole genome shotgun (WGS) entry which is preliminary data.</text>
</comment>
<dbReference type="Proteomes" id="UP001295684">
    <property type="component" value="Unassembled WGS sequence"/>
</dbReference>
<name>A0AAD2D9E7_EUPCR</name>
<dbReference type="EMBL" id="CAMPGE010028352">
    <property type="protein sequence ID" value="CAI2385882.1"/>
    <property type="molecule type" value="Genomic_DNA"/>
</dbReference>
<sequence length="805" mass="93549">MFPLCTANFCSRLLSLKGSKETPQSLKKIGRNTSTLDKGWASNPDYVLSNIHKLTEVEVMQLLEKMVTLPHKRLEKILMAQKEEDPVFISNLIERLPQFLTATLVKITNVCGGHYGSIRRSKIWDHLEFEFMKRSTRLNDQQLVDILFSFSRLEKGSKEFYDEMELIIIKSETEFRENELFKFLNSFSQAKQGSPELYKYLSEKLMIHKNSLSITRMAEICAEFSIAPNAKLAGSGFNDFIEKEIRKRISLGQLHFSEGAKICDSLFINGIGSAEFQVQLEEYLANRVENEKIPELLSLAHALYNPKYQIKHSKLHQELCTVLTLSMEELSIRQLGFLFWSVTRDQKLYKMIKSGDSYSKMLIKALLNTIFRKCVSFNSRGIKNIINSLQDAFPDLEIIDELNAEFTKEEMYDKLEKVILTKLHDFTNQDILTILESFFKVGAGSEALYEKILSRLIDRRRELKPREFIKLFEVLPQVGPIYESTMNEELWEDYLESVRKPIMKKTLNITEILSVFKTYVSVNYMKGGSEIFYMMLNQIRNGINQVPAEKFTETMTYLVEAHVMDIAEKFVPILKQVRDSNQLLDIFRTDDDRIRLLWALFVLDKTEKLVSVENIKEMVNGVQLQELDAFHLKIFLQVLQLTLFNEGYSNVIDYNDYYEQLNNLDDGYKEYILTNDLASKTKNDIRLKAKSKLEEIIENPTPEGQKKDPNITYEIYNNFIDDFLNCIDVVAFKLDAKKDLLQKIAIVINNQGKYLAYSLEDDDDPKLKMSEYIKIKIMGEIYQWDVINVDDDKLDLIDSSLKGIL</sequence>
<keyword evidence="2" id="KW-1185">Reference proteome</keyword>
<protein>
    <submittedName>
        <fullName evidence="1">Uncharacterized protein</fullName>
    </submittedName>
</protein>
<organism evidence="1 2">
    <name type="scientific">Euplotes crassus</name>
    <dbReference type="NCBI Taxonomy" id="5936"/>
    <lineage>
        <taxon>Eukaryota</taxon>
        <taxon>Sar</taxon>
        <taxon>Alveolata</taxon>
        <taxon>Ciliophora</taxon>
        <taxon>Intramacronucleata</taxon>
        <taxon>Spirotrichea</taxon>
        <taxon>Hypotrichia</taxon>
        <taxon>Euplotida</taxon>
        <taxon>Euplotidae</taxon>
        <taxon>Moneuplotes</taxon>
    </lineage>
</organism>
<dbReference type="AlphaFoldDB" id="A0AAD2D9E7"/>
<gene>
    <name evidence="1" type="ORF">ECRASSUSDP1_LOCUS27476</name>
</gene>
<evidence type="ECO:0000313" key="1">
    <source>
        <dbReference type="EMBL" id="CAI2385882.1"/>
    </source>
</evidence>
<evidence type="ECO:0000313" key="2">
    <source>
        <dbReference type="Proteomes" id="UP001295684"/>
    </source>
</evidence>